<dbReference type="EMBL" id="CP002083">
    <property type="protein sequence ID" value="ADJ25057.1"/>
    <property type="molecule type" value="Genomic_DNA"/>
</dbReference>
<dbReference type="HOGENOM" id="CLU_100562_1_1_5"/>
<keyword evidence="1" id="KW-0732">Signal</keyword>
<name>D8JWU9_HYPDA</name>
<evidence type="ECO:0000313" key="2">
    <source>
        <dbReference type="EMBL" id="ADJ25057.1"/>
    </source>
</evidence>
<dbReference type="STRING" id="582899.Hden_3264"/>
<gene>
    <name evidence="2" type="ordered locus">Hden_3264</name>
</gene>
<dbReference type="RefSeq" id="WP_013217216.1">
    <property type="nucleotide sequence ID" value="NC_014313.1"/>
</dbReference>
<keyword evidence="3" id="KW-1185">Reference proteome</keyword>
<dbReference type="AlphaFoldDB" id="D8JWU9"/>
<dbReference type="Gene3D" id="2.60.40.1880">
    <property type="entry name" value="Invasion associated locus B (IalB) protein"/>
    <property type="match status" value="1"/>
</dbReference>
<evidence type="ECO:0000313" key="3">
    <source>
        <dbReference type="Proteomes" id="UP000002033"/>
    </source>
</evidence>
<dbReference type="Proteomes" id="UP000002033">
    <property type="component" value="Chromosome"/>
</dbReference>
<feature type="signal peptide" evidence="1">
    <location>
        <begin position="1"/>
        <end position="24"/>
    </location>
</feature>
<evidence type="ECO:0008006" key="4">
    <source>
        <dbReference type="Google" id="ProtNLM"/>
    </source>
</evidence>
<protein>
    <recommendedName>
        <fullName evidence="4">Invasion associated locus B family protein</fullName>
    </recommendedName>
</protein>
<evidence type="ECO:0000256" key="1">
    <source>
        <dbReference type="SAM" id="SignalP"/>
    </source>
</evidence>
<proteinExistence type="predicted"/>
<organism evidence="2 3">
    <name type="scientific">Hyphomicrobium denitrificans (strain ATCC 51888 / DSM 1869 / NCIMB 11706 / TK 0415)</name>
    <dbReference type="NCBI Taxonomy" id="582899"/>
    <lineage>
        <taxon>Bacteria</taxon>
        <taxon>Pseudomonadati</taxon>
        <taxon>Pseudomonadota</taxon>
        <taxon>Alphaproteobacteria</taxon>
        <taxon>Hyphomicrobiales</taxon>
        <taxon>Hyphomicrobiaceae</taxon>
        <taxon>Hyphomicrobium</taxon>
    </lineage>
</organism>
<dbReference type="eggNOG" id="COG5342">
    <property type="taxonomic scope" value="Bacteria"/>
</dbReference>
<dbReference type="InterPro" id="IPR038696">
    <property type="entry name" value="IalB_sf"/>
</dbReference>
<reference evidence="3" key="1">
    <citation type="journal article" date="2011" name="J. Bacteriol.">
        <title>Genome sequences of eight morphologically diverse alphaproteobacteria.</title>
        <authorList>
            <consortium name="US DOE Joint Genome Institute"/>
            <person name="Brown P.J."/>
            <person name="Kysela D.T."/>
            <person name="Buechlein A."/>
            <person name="Hemmerich C."/>
            <person name="Brun Y.V."/>
        </authorList>
    </citation>
    <scope>NUCLEOTIDE SEQUENCE [LARGE SCALE GENOMIC DNA]</scope>
    <source>
        <strain evidence="3">ATCC 51888 / DSM 1869 / NCIB 11706 / TK 0415</strain>
    </source>
</reference>
<dbReference type="OrthoDB" id="9806572at2"/>
<accession>D8JWU9</accession>
<sequence precursor="true">MHGPRSILAALCFFVAAASSQLHAETMARVDTFGDWELLTDSETPHLFCFVTSEAKSSTSDNAQREAPRAYISAWPKDGIRSEVSFRMGFQIKKSTQGTASVGAGGFKLFGSNDRAFVSDSTQELKLIEAMRKGSSMTVMIASDQGTVTDTYSLSGVGIALQKLQETCF</sequence>
<feature type="chain" id="PRO_5003116468" description="Invasion associated locus B family protein" evidence="1">
    <location>
        <begin position="25"/>
        <end position="169"/>
    </location>
</feature>
<dbReference type="KEGG" id="hdn:Hden_3264"/>